<keyword evidence="2" id="KW-1185">Reference proteome</keyword>
<accession>A0A2T3JNB1</accession>
<sequence length="62" mass="7050">MLVIWYAIHALVNNILSFNVNFLFSTWSVCMSIARQCSLLLMAGIDKKHISYHSVVMFTASL</sequence>
<dbReference type="EMBL" id="PYMJ01000003">
    <property type="protein sequence ID" value="PSU50536.1"/>
    <property type="molecule type" value="Genomic_DNA"/>
</dbReference>
<proteinExistence type="predicted"/>
<reference evidence="1 2" key="1">
    <citation type="submission" date="2018-01" db="EMBL/GenBank/DDBJ databases">
        <title>Whole genome sequencing of Histamine producing bacteria.</title>
        <authorList>
            <person name="Butler K."/>
        </authorList>
    </citation>
    <scope>NUCLEOTIDE SEQUENCE [LARGE SCALE GENOMIC DNA]</scope>
    <source>
        <strain evidence="1 2">JCM 12947</strain>
    </source>
</reference>
<gene>
    <name evidence="1" type="ORF">C9J12_04230</name>
</gene>
<comment type="caution">
    <text evidence="1">The sequence shown here is derived from an EMBL/GenBank/DDBJ whole genome shotgun (WGS) entry which is preliminary data.</text>
</comment>
<protein>
    <submittedName>
        <fullName evidence="1">Uncharacterized protein</fullName>
    </submittedName>
</protein>
<name>A0A2T3JNB1_9GAMM</name>
<evidence type="ECO:0000313" key="2">
    <source>
        <dbReference type="Proteomes" id="UP000240987"/>
    </source>
</evidence>
<dbReference type="Proteomes" id="UP000240987">
    <property type="component" value="Unassembled WGS sequence"/>
</dbReference>
<evidence type="ECO:0000313" key="1">
    <source>
        <dbReference type="EMBL" id="PSU50536.1"/>
    </source>
</evidence>
<organism evidence="1 2">
    <name type="scientific">Photobacterium frigidiphilum</name>
    <dbReference type="NCBI Taxonomy" id="264736"/>
    <lineage>
        <taxon>Bacteria</taxon>
        <taxon>Pseudomonadati</taxon>
        <taxon>Pseudomonadota</taxon>
        <taxon>Gammaproteobacteria</taxon>
        <taxon>Vibrionales</taxon>
        <taxon>Vibrionaceae</taxon>
        <taxon>Photobacterium</taxon>
    </lineage>
</organism>
<dbReference type="AlphaFoldDB" id="A0A2T3JNB1"/>